<sequence>TAFLSVTPLEPVLVFHTAKEAKAYQEYYNSMARIYPQQPDSVYLPLPDGLVSCRTARRGDVAFVFSSTCEAAAFGRASRVGRIYRS</sequence>
<feature type="non-terminal residue" evidence="1">
    <location>
        <position position="1"/>
    </location>
</feature>
<evidence type="ECO:0000313" key="2">
    <source>
        <dbReference type="Proteomes" id="UP000800235"/>
    </source>
</evidence>
<feature type="non-terminal residue" evidence="1">
    <location>
        <position position="86"/>
    </location>
</feature>
<comment type="caution">
    <text evidence="1">The sequence shown here is derived from an EMBL/GenBank/DDBJ whole genome shotgun (WGS) entry which is preliminary data.</text>
</comment>
<evidence type="ECO:0000313" key="1">
    <source>
        <dbReference type="EMBL" id="KAF2437166.1"/>
    </source>
</evidence>
<protein>
    <submittedName>
        <fullName evidence="1">Uncharacterized protein</fullName>
    </submittedName>
</protein>
<proteinExistence type="predicted"/>
<organism evidence="1 2">
    <name type="scientific">Tothia fuscella</name>
    <dbReference type="NCBI Taxonomy" id="1048955"/>
    <lineage>
        <taxon>Eukaryota</taxon>
        <taxon>Fungi</taxon>
        <taxon>Dikarya</taxon>
        <taxon>Ascomycota</taxon>
        <taxon>Pezizomycotina</taxon>
        <taxon>Dothideomycetes</taxon>
        <taxon>Pleosporomycetidae</taxon>
        <taxon>Venturiales</taxon>
        <taxon>Cylindrosympodiaceae</taxon>
        <taxon>Tothia</taxon>
    </lineage>
</organism>
<dbReference type="EMBL" id="MU007009">
    <property type="protein sequence ID" value="KAF2437166.1"/>
    <property type="molecule type" value="Genomic_DNA"/>
</dbReference>
<gene>
    <name evidence="1" type="ORF">EJ08DRAFT_574340</name>
</gene>
<accession>A0A9P4U4Z1</accession>
<keyword evidence="2" id="KW-1185">Reference proteome</keyword>
<dbReference type="Proteomes" id="UP000800235">
    <property type="component" value="Unassembled WGS sequence"/>
</dbReference>
<dbReference type="OrthoDB" id="3856336at2759"/>
<name>A0A9P4U4Z1_9PEZI</name>
<dbReference type="AlphaFoldDB" id="A0A9P4U4Z1"/>
<reference evidence="1" key="1">
    <citation type="journal article" date="2020" name="Stud. Mycol.">
        <title>101 Dothideomycetes genomes: a test case for predicting lifestyles and emergence of pathogens.</title>
        <authorList>
            <person name="Haridas S."/>
            <person name="Albert R."/>
            <person name="Binder M."/>
            <person name="Bloem J."/>
            <person name="Labutti K."/>
            <person name="Salamov A."/>
            <person name="Andreopoulos B."/>
            <person name="Baker S."/>
            <person name="Barry K."/>
            <person name="Bills G."/>
            <person name="Bluhm B."/>
            <person name="Cannon C."/>
            <person name="Castanera R."/>
            <person name="Culley D."/>
            <person name="Daum C."/>
            <person name="Ezra D."/>
            <person name="Gonzalez J."/>
            <person name="Henrissat B."/>
            <person name="Kuo A."/>
            <person name="Liang C."/>
            <person name="Lipzen A."/>
            <person name="Lutzoni F."/>
            <person name="Magnuson J."/>
            <person name="Mondo S."/>
            <person name="Nolan M."/>
            <person name="Ohm R."/>
            <person name="Pangilinan J."/>
            <person name="Park H.-J."/>
            <person name="Ramirez L."/>
            <person name="Alfaro M."/>
            <person name="Sun H."/>
            <person name="Tritt A."/>
            <person name="Yoshinaga Y."/>
            <person name="Zwiers L.-H."/>
            <person name="Turgeon B."/>
            <person name="Goodwin S."/>
            <person name="Spatafora J."/>
            <person name="Crous P."/>
            <person name="Grigoriev I."/>
        </authorList>
    </citation>
    <scope>NUCLEOTIDE SEQUENCE</scope>
    <source>
        <strain evidence="1">CBS 130266</strain>
    </source>
</reference>